<evidence type="ECO:0000313" key="3">
    <source>
        <dbReference type="Proteomes" id="UP001180840"/>
    </source>
</evidence>
<reference evidence="2" key="1">
    <citation type="submission" date="2023-07" db="EMBL/GenBank/DDBJ databases">
        <title>Sequencing the genomes of 1000 actinobacteria strains.</title>
        <authorList>
            <person name="Klenk H.-P."/>
        </authorList>
    </citation>
    <scope>NUCLEOTIDE SEQUENCE</scope>
    <source>
        <strain evidence="2">DSM 107476</strain>
    </source>
</reference>
<feature type="region of interest" description="Disordered" evidence="1">
    <location>
        <begin position="24"/>
        <end position="80"/>
    </location>
</feature>
<evidence type="ECO:0008006" key="4">
    <source>
        <dbReference type="Google" id="ProtNLM"/>
    </source>
</evidence>
<accession>A0ABU1ZWF8</accession>
<gene>
    <name evidence="2" type="ORF">J2S39_000911</name>
</gene>
<dbReference type="Proteomes" id="UP001180840">
    <property type="component" value="Unassembled WGS sequence"/>
</dbReference>
<dbReference type="EMBL" id="JAVDXZ010000001">
    <property type="protein sequence ID" value="MDR7329235.1"/>
    <property type="molecule type" value="Genomic_DNA"/>
</dbReference>
<organism evidence="2 3">
    <name type="scientific">Corynebacterium guangdongense</name>
    <dbReference type="NCBI Taxonomy" id="1783348"/>
    <lineage>
        <taxon>Bacteria</taxon>
        <taxon>Bacillati</taxon>
        <taxon>Actinomycetota</taxon>
        <taxon>Actinomycetes</taxon>
        <taxon>Mycobacteriales</taxon>
        <taxon>Corynebacteriaceae</taxon>
        <taxon>Corynebacterium</taxon>
    </lineage>
</organism>
<proteinExistence type="predicted"/>
<evidence type="ECO:0000313" key="2">
    <source>
        <dbReference type="EMBL" id="MDR7329235.1"/>
    </source>
</evidence>
<feature type="region of interest" description="Disordered" evidence="1">
    <location>
        <begin position="355"/>
        <end position="386"/>
    </location>
</feature>
<keyword evidence="3" id="KW-1185">Reference proteome</keyword>
<evidence type="ECO:0000256" key="1">
    <source>
        <dbReference type="SAM" id="MobiDB-lite"/>
    </source>
</evidence>
<name>A0ABU1ZWF8_9CORY</name>
<dbReference type="PROSITE" id="PS51257">
    <property type="entry name" value="PROKAR_LIPOPROTEIN"/>
    <property type="match status" value="1"/>
</dbReference>
<sequence>MRRWLGLAVAFTFLISACEEPVPVPTAVSSEPSLPAPTPTRGTAVRSVTPVSDRPVPAPAPDTSNAASQPPSPTVTETEGVACPEPAMDLASTALGAWLASGVIPTDRPGEVFAFEVADNQFSPCEELSWVVLSDPAGVPARDTTVFFAGAELVTEPAPALLPPVAAVEKRADGSVAVSRQDGGEATYRLAAERLLVTGEPPDAPHLDLGRAGPPPPATPRPHGNAYTRPWDHERPRGARYSMEVGETRIICDFALFNDLQLVCYSPTDSPWPTVTENVPAETRTRANVAILNFQSLWAVSTLSDPFIAADSEAQPLPEDSVTRIDDVFVDTRGNVAKIYDSRWAYVIGEGVAMPAKSPAPPIDTSRWPEDLRPWEPAPNGAPAAN</sequence>
<comment type="caution">
    <text evidence="2">The sequence shown here is derived from an EMBL/GenBank/DDBJ whole genome shotgun (WGS) entry which is preliminary data.</text>
</comment>
<dbReference type="RefSeq" id="WP_290198197.1">
    <property type="nucleotide sequence ID" value="NZ_CP047654.1"/>
</dbReference>
<protein>
    <recommendedName>
        <fullName evidence="4">LppP/LprE lipoprotein</fullName>
    </recommendedName>
</protein>
<feature type="region of interest" description="Disordered" evidence="1">
    <location>
        <begin position="201"/>
        <end position="233"/>
    </location>
</feature>
<feature type="compositionally biased region" description="Polar residues" evidence="1">
    <location>
        <begin position="62"/>
        <end position="77"/>
    </location>
</feature>